<dbReference type="OrthoDB" id="2281372at2759"/>
<dbReference type="InterPro" id="IPR052210">
    <property type="entry name" value="LysM1-like"/>
</dbReference>
<evidence type="ECO:0000313" key="8">
    <source>
        <dbReference type="Proteomes" id="UP000053831"/>
    </source>
</evidence>
<dbReference type="PANTHER" id="PTHR34997:SF1">
    <property type="entry name" value="PEPTIDOGLYCAN-BINDING LYSIN DOMAIN"/>
    <property type="match status" value="1"/>
</dbReference>
<evidence type="ECO:0000256" key="2">
    <source>
        <dbReference type="ARBA" id="ARBA00023026"/>
    </source>
</evidence>
<evidence type="ECO:0000313" key="7">
    <source>
        <dbReference type="EMBL" id="KOS19721.1"/>
    </source>
</evidence>
<dbReference type="SUPFAM" id="SSF54106">
    <property type="entry name" value="LysM domain"/>
    <property type="match status" value="2"/>
</dbReference>
<keyword evidence="8" id="KW-1185">Reference proteome</keyword>
<dbReference type="PROSITE" id="PS51782">
    <property type="entry name" value="LYSM"/>
    <property type="match status" value="2"/>
</dbReference>
<feature type="compositionally biased region" description="Low complexity" evidence="4">
    <location>
        <begin position="86"/>
        <end position="129"/>
    </location>
</feature>
<keyword evidence="2" id="KW-0843">Virulence</keyword>
<name>A0A0M8N4K4_ESCWE</name>
<comment type="caution">
    <text evidence="7">The sequence shown here is derived from an EMBL/GenBank/DDBJ whole genome shotgun (WGS) entry which is preliminary data.</text>
</comment>
<dbReference type="CDD" id="cd00118">
    <property type="entry name" value="LysM"/>
    <property type="match status" value="2"/>
</dbReference>
<keyword evidence="5" id="KW-0732">Signal</keyword>
<feature type="region of interest" description="Disordered" evidence="4">
    <location>
        <begin position="79"/>
        <end position="138"/>
    </location>
</feature>
<evidence type="ECO:0000256" key="4">
    <source>
        <dbReference type="SAM" id="MobiDB-lite"/>
    </source>
</evidence>
<dbReference type="InterPro" id="IPR018392">
    <property type="entry name" value="LysM"/>
</dbReference>
<dbReference type="SMART" id="SM00257">
    <property type="entry name" value="LysM"/>
    <property type="match status" value="2"/>
</dbReference>
<evidence type="ECO:0000256" key="1">
    <source>
        <dbReference type="ARBA" id="ARBA00022669"/>
    </source>
</evidence>
<dbReference type="STRING" id="150374.A0A0M8N4K4"/>
<feature type="chain" id="PRO_5005818907" description="LysM domain-containing protein" evidence="5">
    <location>
        <begin position="21"/>
        <end position="189"/>
    </location>
</feature>
<dbReference type="Proteomes" id="UP000053831">
    <property type="component" value="Unassembled WGS sequence"/>
</dbReference>
<feature type="domain" description="LysM" evidence="6">
    <location>
        <begin position="141"/>
        <end position="187"/>
    </location>
</feature>
<dbReference type="EMBL" id="LGSR01000020">
    <property type="protein sequence ID" value="KOS19721.1"/>
    <property type="molecule type" value="Genomic_DNA"/>
</dbReference>
<evidence type="ECO:0000259" key="6">
    <source>
        <dbReference type="PROSITE" id="PS51782"/>
    </source>
</evidence>
<gene>
    <name evidence="7" type="ORF">ESCO_001355</name>
</gene>
<reference evidence="7 8" key="1">
    <citation type="submission" date="2015-07" db="EMBL/GenBank/DDBJ databases">
        <title>The genome of the fungus Escovopsis weberi, a specialized disease agent of ant agriculture.</title>
        <authorList>
            <person name="de Man T.J."/>
            <person name="Stajich J.E."/>
            <person name="Kubicek C.P."/>
            <person name="Chenthamara K."/>
            <person name="Atanasova L."/>
            <person name="Druzhinina I.S."/>
            <person name="Birnbaum S."/>
            <person name="Barribeau S.M."/>
            <person name="Teiling C."/>
            <person name="Suen G."/>
            <person name="Currie C."/>
            <person name="Gerardo N.M."/>
        </authorList>
    </citation>
    <scope>NUCLEOTIDE SEQUENCE [LARGE SCALE GENOMIC DNA]</scope>
</reference>
<accession>A0A0M8N4K4</accession>
<dbReference type="PANTHER" id="PTHR34997">
    <property type="entry name" value="AM15"/>
    <property type="match status" value="1"/>
</dbReference>
<dbReference type="InterPro" id="IPR036779">
    <property type="entry name" value="LysM_dom_sf"/>
</dbReference>
<dbReference type="Gene3D" id="3.10.350.10">
    <property type="entry name" value="LysM domain"/>
    <property type="match status" value="2"/>
</dbReference>
<sequence length="189" mass="19572">MRSTLALALLPELLAARAVGNVRRSVECGFGVAANPGDTCDSFATNWGISVDQLKTLNPGLDCDNFGSQDTYCIVGTVTPDAPGESSTTTSTTSSSSTSTTTTSTTTTSTTSKATSSAAQPAPTSNTPSPTQPGIADNCDKYHKVVSGDGCGAIEAQYGISNDQFSQWNPNIDSQCSNLWVDYYVCVGV</sequence>
<dbReference type="AlphaFoldDB" id="A0A0M8N4K4"/>
<protein>
    <recommendedName>
        <fullName evidence="6">LysM domain-containing protein</fullName>
    </recommendedName>
</protein>
<feature type="domain" description="LysM" evidence="6">
    <location>
        <begin position="30"/>
        <end position="74"/>
    </location>
</feature>
<dbReference type="GO" id="GO:0008061">
    <property type="term" value="F:chitin binding"/>
    <property type="evidence" value="ECO:0007669"/>
    <property type="project" value="UniProtKB-KW"/>
</dbReference>
<comment type="similarity">
    <text evidence="3">Belongs to the secreted LysM effector family.</text>
</comment>
<evidence type="ECO:0000256" key="5">
    <source>
        <dbReference type="SAM" id="SignalP"/>
    </source>
</evidence>
<feature type="signal peptide" evidence="5">
    <location>
        <begin position="1"/>
        <end position="20"/>
    </location>
</feature>
<dbReference type="Pfam" id="PF01476">
    <property type="entry name" value="LysM"/>
    <property type="match status" value="2"/>
</dbReference>
<organism evidence="7 8">
    <name type="scientific">Escovopsis weberi</name>
    <dbReference type="NCBI Taxonomy" id="150374"/>
    <lineage>
        <taxon>Eukaryota</taxon>
        <taxon>Fungi</taxon>
        <taxon>Dikarya</taxon>
        <taxon>Ascomycota</taxon>
        <taxon>Pezizomycotina</taxon>
        <taxon>Sordariomycetes</taxon>
        <taxon>Hypocreomycetidae</taxon>
        <taxon>Hypocreales</taxon>
        <taxon>Hypocreaceae</taxon>
        <taxon>Escovopsis</taxon>
    </lineage>
</organism>
<proteinExistence type="inferred from homology"/>
<keyword evidence="1" id="KW-0147">Chitin-binding</keyword>
<evidence type="ECO:0000256" key="3">
    <source>
        <dbReference type="ARBA" id="ARBA00044955"/>
    </source>
</evidence>